<dbReference type="NCBIfam" id="TIGR02173">
    <property type="entry name" value="cyt_kin_arch"/>
    <property type="match status" value="1"/>
</dbReference>
<evidence type="ECO:0000256" key="1">
    <source>
        <dbReference type="ARBA" id="ARBA00022490"/>
    </source>
</evidence>
<keyword evidence="1" id="KW-0963">Cytoplasm</keyword>
<evidence type="ECO:0000256" key="2">
    <source>
        <dbReference type="ARBA" id="ARBA00022679"/>
    </source>
</evidence>
<keyword evidence="3" id="KW-0547">Nucleotide-binding</keyword>
<evidence type="ECO:0000256" key="5">
    <source>
        <dbReference type="ARBA" id="ARBA00022840"/>
    </source>
</evidence>
<accession>A0A497JIC7</accession>
<dbReference type="Gene3D" id="3.40.50.300">
    <property type="entry name" value="P-loop containing nucleotide triphosphate hydrolases"/>
    <property type="match status" value="1"/>
</dbReference>
<name>A0A497JIC7_9ARCH</name>
<dbReference type="InterPro" id="IPR027417">
    <property type="entry name" value="P-loop_NTPase"/>
</dbReference>
<organism evidence="6 7">
    <name type="scientific">Candidatus Iainarchaeum sp</name>
    <dbReference type="NCBI Taxonomy" id="3101447"/>
    <lineage>
        <taxon>Archaea</taxon>
        <taxon>Candidatus Iainarchaeota</taxon>
        <taxon>Candidatus Iainarchaeia</taxon>
        <taxon>Candidatus Iainarchaeales</taxon>
        <taxon>Candidatus Iainarchaeaceae</taxon>
        <taxon>Candidatus Iainarchaeum</taxon>
    </lineage>
</organism>
<evidence type="ECO:0000313" key="6">
    <source>
        <dbReference type="EMBL" id="RLG69382.1"/>
    </source>
</evidence>
<protein>
    <submittedName>
        <fullName evidence="6">Uncharacterized protein</fullName>
    </submittedName>
</protein>
<evidence type="ECO:0000313" key="7">
    <source>
        <dbReference type="Proteomes" id="UP000277633"/>
    </source>
</evidence>
<dbReference type="GO" id="GO:0016301">
    <property type="term" value="F:kinase activity"/>
    <property type="evidence" value="ECO:0007669"/>
    <property type="project" value="UniProtKB-KW"/>
</dbReference>
<dbReference type="AlphaFoldDB" id="A0A497JIC7"/>
<sequence length="206" mass="24270">MKKMLILLSGTPGSGKSTLAEKLAEEFNLKRIFASGIMRQIKEEAKLDIEKAEKGTGFWESELGKKLTEERLKDSYYDLELDKRLLEIAEKEERAIFDSRMMAWLYKGKHAFRIWLDASEDVRAERIAKRDRLAVEEVKKAMRERFEADARIYEKLYKVDIRNDRSPFDLVLKTDNLNEQEVFEIVSLIIRRFFDVNKQPLKTKSL</sequence>
<dbReference type="InterPro" id="IPR011892">
    <property type="entry name" value="Cyt_kin_arch"/>
</dbReference>
<dbReference type="GO" id="GO:0005524">
    <property type="term" value="F:ATP binding"/>
    <property type="evidence" value="ECO:0007669"/>
    <property type="project" value="UniProtKB-KW"/>
</dbReference>
<dbReference type="Proteomes" id="UP000277633">
    <property type="component" value="Unassembled WGS sequence"/>
</dbReference>
<gene>
    <name evidence="6" type="ORF">DRO07_02425</name>
</gene>
<proteinExistence type="predicted"/>
<dbReference type="SUPFAM" id="SSF52540">
    <property type="entry name" value="P-loop containing nucleoside triphosphate hydrolases"/>
    <property type="match status" value="1"/>
</dbReference>
<keyword evidence="4" id="KW-0418">Kinase</keyword>
<dbReference type="GO" id="GO:0016776">
    <property type="term" value="F:phosphotransferase activity, phosphate group as acceptor"/>
    <property type="evidence" value="ECO:0007669"/>
    <property type="project" value="InterPro"/>
</dbReference>
<dbReference type="GO" id="GO:0006139">
    <property type="term" value="P:nucleobase-containing compound metabolic process"/>
    <property type="evidence" value="ECO:0007669"/>
    <property type="project" value="InterPro"/>
</dbReference>
<evidence type="ECO:0000256" key="4">
    <source>
        <dbReference type="ARBA" id="ARBA00022777"/>
    </source>
</evidence>
<dbReference type="EMBL" id="QMWO01000082">
    <property type="protein sequence ID" value="RLG69382.1"/>
    <property type="molecule type" value="Genomic_DNA"/>
</dbReference>
<keyword evidence="5" id="KW-0067">ATP-binding</keyword>
<keyword evidence="2" id="KW-0808">Transferase</keyword>
<comment type="caution">
    <text evidence="6">The sequence shown here is derived from an EMBL/GenBank/DDBJ whole genome shotgun (WGS) entry which is preliminary data.</text>
</comment>
<dbReference type="Pfam" id="PF13189">
    <property type="entry name" value="Cytidylate_kin2"/>
    <property type="match status" value="1"/>
</dbReference>
<reference evidence="6 7" key="1">
    <citation type="submission" date="2018-06" db="EMBL/GenBank/DDBJ databases">
        <title>Extensive metabolic versatility and redundancy in microbially diverse, dynamic hydrothermal sediments.</title>
        <authorList>
            <person name="Dombrowski N."/>
            <person name="Teske A."/>
            <person name="Baker B.J."/>
        </authorList>
    </citation>
    <scope>NUCLEOTIDE SEQUENCE [LARGE SCALE GENOMIC DNA]</scope>
    <source>
        <strain evidence="6">B9_G13</strain>
    </source>
</reference>
<evidence type="ECO:0000256" key="3">
    <source>
        <dbReference type="ARBA" id="ARBA00022741"/>
    </source>
</evidence>